<reference evidence="1 2" key="1">
    <citation type="journal article" date="2019" name="Emerg. Microbes Infect.">
        <title>Comprehensive subspecies identification of 175 nontuberculous mycobacteria species based on 7547 genomic profiles.</title>
        <authorList>
            <person name="Matsumoto Y."/>
            <person name="Kinjo T."/>
            <person name="Motooka D."/>
            <person name="Nabeya D."/>
            <person name="Jung N."/>
            <person name="Uechi K."/>
            <person name="Horii T."/>
            <person name="Iida T."/>
            <person name="Fujita J."/>
            <person name="Nakamura S."/>
        </authorList>
    </citation>
    <scope>NUCLEOTIDE SEQUENCE [LARGE SCALE GENOMIC DNA]</scope>
    <source>
        <strain evidence="1 2">JCM 6396</strain>
    </source>
</reference>
<dbReference type="Proteomes" id="UP000467006">
    <property type="component" value="Chromosome"/>
</dbReference>
<dbReference type="OrthoDB" id="4627335at2"/>
<organism evidence="1 2">
    <name type="scientific">Mycolicibacterium duvalii</name>
    <dbReference type="NCBI Taxonomy" id="39688"/>
    <lineage>
        <taxon>Bacteria</taxon>
        <taxon>Bacillati</taxon>
        <taxon>Actinomycetota</taxon>
        <taxon>Actinomycetes</taxon>
        <taxon>Mycobacteriales</taxon>
        <taxon>Mycobacteriaceae</taxon>
        <taxon>Mycolicibacterium</taxon>
    </lineage>
</organism>
<dbReference type="EMBL" id="AP022563">
    <property type="protein sequence ID" value="BBX18863.1"/>
    <property type="molecule type" value="Genomic_DNA"/>
</dbReference>
<protein>
    <submittedName>
        <fullName evidence="1">Uncharacterized protein</fullName>
    </submittedName>
</protein>
<evidence type="ECO:0000313" key="2">
    <source>
        <dbReference type="Proteomes" id="UP000467006"/>
    </source>
</evidence>
<name>A0A7I7K467_9MYCO</name>
<proteinExistence type="predicted"/>
<keyword evidence="2" id="KW-1185">Reference proteome</keyword>
<gene>
    <name evidence="1" type="ORF">MDUV_37230</name>
</gene>
<evidence type="ECO:0000313" key="1">
    <source>
        <dbReference type="EMBL" id="BBX18863.1"/>
    </source>
</evidence>
<sequence>MTEPQHTPGGPDEAPTGRPPDVDTGFWLWLVALPLMVAGYLVDLFTAGQGEGGLFLAINGVFVAALAAVVVTFLYLLRQGYRWARTALTAGAIAAVVYSVSNLFGVDRPSAAAALGYAAPVIVGSVLIVGGMYLLHRKEAHEFFTR</sequence>
<dbReference type="RefSeq" id="WP_098000819.1">
    <property type="nucleotide sequence ID" value="NZ_AP022563.1"/>
</dbReference>
<dbReference type="AlphaFoldDB" id="A0A7I7K467"/>
<accession>A0A7I7K467</accession>
<dbReference type="KEGG" id="mdu:MDUV_37230"/>